<dbReference type="InterPro" id="IPR041373">
    <property type="entry name" value="RT_RNaseH"/>
</dbReference>
<evidence type="ECO:0000313" key="10">
    <source>
        <dbReference type="EMBL" id="GJS96180.1"/>
    </source>
</evidence>
<reference evidence="10" key="1">
    <citation type="journal article" date="2022" name="Int. J. Mol. Sci.">
        <title>Draft Genome of Tanacetum Coccineum: Genomic Comparison of Closely Related Tanacetum-Family Plants.</title>
        <authorList>
            <person name="Yamashiro T."/>
            <person name="Shiraishi A."/>
            <person name="Nakayama K."/>
            <person name="Satake H."/>
        </authorList>
    </citation>
    <scope>NUCLEOTIDE SEQUENCE</scope>
</reference>
<evidence type="ECO:0000256" key="7">
    <source>
        <dbReference type="ARBA" id="ARBA00022801"/>
    </source>
</evidence>
<keyword evidence="6" id="KW-0255">Endonuclease</keyword>
<accession>A0ABQ5A0S4</accession>
<evidence type="ECO:0000256" key="3">
    <source>
        <dbReference type="ARBA" id="ARBA00022695"/>
    </source>
</evidence>
<feature type="domain" description="RNase H type-1" evidence="9">
    <location>
        <begin position="68"/>
        <end position="203"/>
    </location>
</feature>
<dbReference type="EMBL" id="BQNB010011866">
    <property type="protein sequence ID" value="GJS96180.1"/>
    <property type="molecule type" value="Genomic_DNA"/>
</dbReference>
<keyword evidence="11" id="KW-1185">Reference proteome</keyword>
<evidence type="ECO:0000256" key="4">
    <source>
        <dbReference type="ARBA" id="ARBA00022722"/>
    </source>
</evidence>
<evidence type="ECO:0000256" key="6">
    <source>
        <dbReference type="ARBA" id="ARBA00022759"/>
    </source>
</evidence>
<dbReference type="PROSITE" id="PS50879">
    <property type="entry name" value="RNASE_H_1"/>
    <property type="match status" value="1"/>
</dbReference>
<keyword evidence="4" id="KW-0540">Nuclease</keyword>
<keyword evidence="3" id="KW-0548">Nucleotidyltransferase</keyword>
<reference evidence="10" key="2">
    <citation type="submission" date="2022-01" db="EMBL/GenBank/DDBJ databases">
        <authorList>
            <person name="Yamashiro T."/>
            <person name="Shiraishi A."/>
            <person name="Satake H."/>
            <person name="Nakayama K."/>
        </authorList>
    </citation>
    <scope>NUCLEOTIDE SEQUENCE</scope>
</reference>
<evidence type="ECO:0000256" key="2">
    <source>
        <dbReference type="ARBA" id="ARBA00022679"/>
    </source>
</evidence>
<dbReference type="InterPro" id="IPR002156">
    <property type="entry name" value="RNaseH_domain"/>
</dbReference>
<evidence type="ECO:0000256" key="1">
    <source>
        <dbReference type="ARBA" id="ARBA00022670"/>
    </source>
</evidence>
<dbReference type="InterPro" id="IPR043502">
    <property type="entry name" value="DNA/RNA_pol_sf"/>
</dbReference>
<evidence type="ECO:0000313" key="11">
    <source>
        <dbReference type="Proteomes" id="UP001151760"/>
    </source>
</evidence>
<organism evidence="10 11">
    <name type="scientific">Tanacetum coccineum</name>
    <dbReference type="NCBI Taxonomy" id="301880"/>
    <lineage>
        <taxon>Eukaryota</taxon>
        <taxon>Viridiplantae</taxon>
        <taxon>Streptophyta</taxon>
        <taxon>Embryophyta</taxon>
        <taxon>Tracheophyta</taxon>
        <taxon>Spermatophyta</taxon>
        <taxon>Magnoliopsida</taxon>
        <taxon>eudicotyledons</taxon>
        <taxon>Gunneridae</taxon>
        <taxon>Pentapetalae</taxon>
        <taxon>asterids</taxon>
        <taxon>campanulids</taxon>
        <taxon>Asterales</taxon>
        <taxon>Asteraceae</taxon>
        <taxon>Asteroideae</taxon>
        <taxon>Anthemideae</taxon>
        <taxon>Anthemidinae</taxon>
        <taxon>Tanacetum</taxon>
    </lineage>
</organism>
<keyword evidence="2" id="KW-0808">Transferase</keyword>
<name>A0ABQ5A0S4_9ASTR</name>
<dbReference type="InterPro" id="IPR043128">
    <property type="entry name" value="Rev_trsase/Diguanyl_cyclase"/>
</dbReference>
<evidence type="ECO:0000259" key="9">
    <source>
        <dbReference type="PROSITE" id="PS50879"/>
    </source>
</evidence>
<evidence type="ECO:0000256" key="5">
    <source>
        <dbReference type="ARBA" id="ARBA00022750"/>
    </source>
</evidence>
<evidence type="ECO:0000256" key="8">
    <source>
        <dbReference type="ARBA" id="ARBA00022918"/>
    </source>
</evidence>
<dbReference type="PANTHER" id="PTHR33064:SF37">
    <property type="entry name" value="RIBONUCLEASE H"/>
    <property type="match status" value="1"/>
</dbReference>
<gene>
    <name evidence="10" type="ORF">Tco_0803148</name>
</gene>
<keyword evidence="7" id="KW-0378">Hydrolase</keyword>
<keyword evidence="1" id="KW-0645">Protease</keyword>
<dbReference type="PANTHER" id="PTHR33064">
    <property type="entry name" value="POL PROTEIN"/>
    <property type="match status" value="1"/>
</dbReference>
<keyword evidence="8" id="KW-0695">RNA-directed DNA polymerase</keyword>
<dbReference type="Pfam" id="PF17917">
    <property type="entry name" value="RT_RNaseH"/>
    <property type="match status" value="1"/>
</dbReference>
<dbReference type="InterPro" id="IPR051320">
    <property type="entry name" value="Viral_Replic_Matur_Polypro"/>
</dbReference>
<dbReference type="Gene3D" id="3.30.420.10">
    <property type="entry name" value="Ribonuclease H-like superfamily/Ribonuclease H"/>
    <property type="match status" value="1"/>
</dbReference>
<dbReference type="Proteomes" id="UP001151760">
    <property type="component" value="Unassembled WGS sequence"/>
</dbReference>
<dbReference type="SUPFAM" id="SSF56672">
    <property type="entry name" value="DNA/RNA polymerases"/>
    <property type="match status" value="1"/>
</dbReference>
<comment type="caution">
    <text evidence="10">The sequence shown here is derived from an EMBL/GenBank/DDBJ whole genome shotgun (WGS) entry which is preliminary data.</text>
</comment>
<proteinExistence type="predicted"/>
<dbReference type="Gene3D" id="3.30.70.270">
    <property type="match status" value="1"/>
</dbReference>
<keyword evidence="5" id="KW-0064">Aspartyl protease</keyword>
<sequence length="429" mass="49314">MGLLQLRSFLGILNYARNYIPKLGILLRPLYEKTNAHGDKRLKPSDYELVRKIKEQVQNLPDLEIPPENAYIILETDGCMEGWGGIVKWKKSKEDPRSSERICAYASGKFSTTQSTIDAEINACINTLEKLKIYYLDKQEVTLRTDCQAIISFYNKTNSNKSSRVRWIKFADAVTGTGVKINIEHIEGKHNTLADSLSRLVNLCFAECTGEMKELAAAALYSVEEVLQSPNAFQKNMKTTCEEVMKISNHFLESSQKLSSHLKNQEHYTNVTSSRPIKPQSEWINLMHGDQSPKTLNFQQQKKQLKPCETYKQSYNAKPKYALDNQPKTTTGQTKEKMFEFKTKKPEESSSNWKPWHKDWDAITSNHSEDDAIKDDGKYRYNRKGFLEDDESSDDSILIVDPGWDDYCLQELKLNRPVPLCPEARRARM</sequence>
<protein>
    <submittedName>
        <fullName evidence="10">Polyprotein</fullName>
    </submittedName>
</protein>
<dbReference type="InterPro" id="IPR036397">
    <property type="entry name" value="RNaseH_sf"/>
</dbReference>